<evidence type="ECO:0000313" key="1">
    <source>
        <dbReference type="EMBL" id="PHQ28130.1"/>
    </source>
</evidence>
<name>A0A2G1VND4_9FLAO</name>
<evidence type="ECO:0000313" key="2">
    <source>
        <dbReference type="Proteomes" id="UP000229433"/>
    </source>
</evidence>
<reference evidence="1 2" key="1">
    <citation type="submission" date="2017-08" db="EMBL/GenBank/DDBJ databases">
        <title>The whole genome shortgun sequences of strain Leeuwenhoekiella nanhaiensis G18 from the South China Sea.</title>
        <authorList>
            <person name="Liu Q."/>
        </authorList>
    </citation>
    <scope>NUCLEOTIDE SEQUENCE [LARGE SCALE GENOMIC DNA]</scope>
    <source>
        <strain evidence="1 2">G18</strain>
    </source>
</reference>
<keyword evidence="2" id="KW-1185">Reference proteome</keyword>
<dbReference type="Proteomes" id="UP000229433">
    <property type="component" value="Unassembled WGS sequence"/>
</dbReference>
<dbReference type="AlphaFoldDB" id="A0A2G1VND4"/>
<organism evidence="1 2">
    <name type="scientific">Leeuwenhoekiella nanhaiensis</name>
    <dbReference type="NCBI Taxonomy" id="1655491"/>
    <lineage>
        <taxon>Bacteria</taxon>
        <taxon>Pseudomonadati</taxon>
        <taxon>Bacteroidota</taxon>
        <taxon>Flavobacteriia</taxon>
        <taxon>Flavobacteriales</taxon>
        <taxon>Flavobacteriaceae</taxon>
        <taxon>Leeuwenhoekiella</taxon>
    </lineage>
</organism>
<dbReference type="EMBL" id="NQXA01000019">
    <property type="protein sequence ID" value="PHQ28130.1"/>
    <property type="molecule type" value="Genomic_DNA"/>
</dbReference>
<comment type="caution">
    <text evidence="1">The sequence shown here is derived from an EMBL/GenBank/DDBJ whole genome shotgun (WGS) entry which is preliminary data.</text>
</comment>
<accession>A0A2G1VND4</accession>
<proteinExistence type="predicted"/>
<sequence length="114" mass="12979">MGNRNTFVYIVNSNFVENSITMKASANSHFSQSLNTLLKRYSLSDHELSKLRTIDESKIVSLAYTETGGFDIRDGAFYAEERDINYKLKIDYLMDDSDAKQTLILLPVIADELD</sequence>
<gene>
    <name evidence="1" type="ORF">CJ305_16500</name>
</gene>
<protein>
    <submittedName>
        <fullName evidence="1">Uncharacterized protein</fullName>
    </submittedName>
</protein>